<feature type="chain" id="PRO_5013139271" description="DinB-like domain-containing protein" evidence="1">
    <location>
        <begin position="20"/>
        <end position="195"/>
    </location>
</feature>
<name>A0A1V6LW80_9FLAO</name>
<reference evidence="2 3" key="1">
    <citation type="submission" date="2016-12" db="EMBL/GenBank/DDBJ databases">
        <authorList>
            <person name="Song W.-J."/>
            <person name="Kurnit D.M."/>
        </authorList>
    </citation>
    <scope>NUCLEOTIDE SEQUENCE [LARGE SCALE GENOMIC DNA]</scope>
    <source>
        <strain evidence="2 3">HSG9</strain>
    </source>
</reference>
<proteinExistence type="predicted"/>
<accession>A0A1V6LW80</accession>
<dbReference type="Proteomes" id="UP000191680">
    <property type="component" value="Unassembled WGS sequence"/>
</dbReference>
<gene>
    <name evidence="2" type="ORF">BUL40_02210</name>
</gene>
<dbReference type="InterPro" id="IPR034660">
    <property type="entry name" value="DinB/YfiT-like"/>
</dbReference>
<dbReference type="OrthoDB" id="837585at2"/>
<organism evidence="2 3">
    <name type="scientific">Croceivirga radicis</name>
    <dbReference type="NCBI Taxonomy" id="1929488"/>
    <lineage>
        <taxon>Bacteria</taxon>
        <taxon>Pseudomonadati</taxon>
        <taxon>Bacteroidota</taxon>
        <taxon>Flavobacteriia</taxon>
        <taxon>Flavobacteriales</taxon>
        <taxon>Flavobacteriaceae</taxon>
        <taxon>Croceivirga</taxon>
    </lineage>
</organism>
<sequence>MKYLLNLIFLAGINFITMAQTNLPYAVLPDLELDYTEGSIVARTIDGLGFRYYWATEGLREKELTFTASEDSRDIKTTLEHILQLSKAVRNAVEEKPNIRPETKREYTLEQLRLQTLNNLKIASDAYKLATASDFKKFNVTFQRGENRVSFPFWNLLNGQLSDAIYHTGQVVLLRRIAGNPINPKVNVFLGKLND</sequence>
<evidence type="ECO:0008006" key="4">
    <source>
        <dbReference type="Google" id="ProtNLM"/>
    </source>
</evidence>
<comment type="caution">
    <text evidence="2">The sequence shown here is derived from an EMBL/GenBank/DDBJ whole genome shotgun (WGS) entry which is preliminary data.</text>
</comment>
<evidence type="ECO:0000313" key="3">
    <source>
        <dbReference type="Proteomes" id="UP000191680"/>
    </source>
</evidence>
<evidence type="ECO:0000256" key="1">
    <source>
        <dbReference type="SAM" id="SignalP"/>
    </source>
</evidence>
<dbReference type="Gene3D" id="1.20.120.450">
    <property type="entry name" value="dinb family like domain"/>
    <property type="match status" value="1"/>
</dbReference>
<dbReference type="AlphaFoldDB" id="A0A1V6LW80"/>
<keyword evidence="1" id="KW-0732">Signal</keyword>
<dbReference type="EMBL" id="MTBC01000001">
    <property type="protein sequence ID" value="OQD44388.1"/>
    <property type="molecule type" value="Genomic_DNA"/>
</dbReference>
<feature type="signal peptide" evidence="1">
    <location>
        <begin position="1"/>
        <end position="19"/>
    </location>
</feature>
<protein>
    <recommendedName>
        <fullName evidence="4">DinB-like domain-containing protein</fullName>
    </recommendedName>
</protein>
<keyword evidence="3" id="KW-1185">Reference proteome</keyword>
<evidence type="ECO:0000313" key="2">
    <source>
        <dbReference type="EMBL" id="OQD44388.1"/>
    </source>
</evidence>
<dbReference type="SUPFAM" id="SSF109854">
    <property type="entry name" value="DinB/YfiT-like putative metalloenzymes"/>
    <property type="match status" value="1"/>
</dbReference>
<dbReference type="RefSeq" id="WP_080317893.1">
    <property type="nucleotide sequence ID" value="NZ_MTBC01000001.1"/>
</dbReference>